<keyword evidence="3" id="KW-1185">Reference proteome</keyword>
<dbReference type="PANTHER" id="PTHR36440:SF1">
    <property type="entry name" value="PUTATIVE (AFU_ORTHOLOGUE AFUA_8G07350)-RELATED"/>
    <property type="match status" value="1"/>
</dbReference>
<dbReference type="RefSeq" id="WP_219293062.1">
    <property type="nucleotide sequence ID" value="NZ_RPHB01000009.1"/>
</dbReference>
<accession>A0A951IYW6</accession>
<dbReference type="AlphaFoldDB" id="A0A951IYW6"/>
<dbReference type="InterPro" id="IPR013096">
    <property type="entry name" value="Cupin_2"/>
</dbReference>
<evidence type="ECO:0000313" key="2">
    <source>
        <dbReference type="EMBL" id="MBW3469740.1"/>
    </source>
</evidence>
<protein>
    <submittedName>
        <fullName evidence="2">Cupin domain-containing protein</fullName>
    </submittedName>
</protein>
<dbReference type="Proteomes" id="UP000727490">
    <property type="component" value="Unassembled WGS sequence"/>
</dbReference>
<gene>
    <name evidence="2" type="ORF">EGN73_18240</name>
</gene>
<dbReference type="InterPro" id="IPR053146">
    <property type="entry name" value="QDO-like"/>
</dbReference>
<evidence type="ECO:0000259" key="1">
    <source>
        <dbReference type="Pfam" id="PF07883"/>
    </source>
</evidence>
<reference evidence="2 3" key="1">
    <citation type="journal article" date="2020" name="Syst. Appl. Microbiol.">
        <title>Arthrospiribacter ruber gen. nov., sp. nov., a novel bacterium isolated from Arthrospira cultures.</title>
        <authorList>
            <person name="Waleron M."/>
            <person name="Misztak A."/>
            <person name="Waleron M.M."/>
            <person name="Furmaniak M."/>
            <person name="Mrozik A."/>
            <person name="Waleron K."/>
        </authorList>
    </citation>
    <scope>NUCLEOTIDE SEQUENCE [LARGE SCALE GENOMIC DNA]</scope>
    <source>
        <strain evidence="2 3">DPMB0001</strain>
    </source>
</reference>
<proteinExistence type="predicted"/>
<dbReference type="EMBL" id="RPHB01000009">
    <property type="protein sequence ID" value="MBW3469740.1"/>
    <property type="molecule type" value="Genomic_DNA"/>
</dbReference>
<organism evidence="2 3">
    <name type="scientific">Arthrospiribacter ruber</name>
    <dbReference type="NCBI Taxonomy" id="2487934"/>
    <lineage>
        <taxon>Bacteria</taxon>
        <taxon>Pseudomonadati</taxon>
        <taxon>Bacteroidota</taxon>
        <taxon>Cytophagia</taxon>
        <taxon>Cytophagales</taxon>
        <taxon>Cyclobacteriaceae</taxon>
        <taxon>Arthrospiribacter</taxon>
    </lineage>
</organism>
<dbReference type="Pfam" id="PF07883">
    <property type="entry name" value="Cupin_2"/>
    <property type="match status" value="1"/>
</dbReference>
<dbReference type="PANTHER" id="PTHR36440">
    <property type="entry name" value="PUTATIVE (AFU_ORTHOLOGUE AFUA_8G07350)-RELATED"/>
    <property type="match status" value="1"/>
</dbReference>
<evidence type="ECO:0000313" key="3">
    <source>
        <dbReference type="Proteomes" id="UP000727490"/>
    </source>
</evidence>
<dbReference type="CDD" id="cd02208">
    <property type="entry name" value="cupin_RmlC-like"/>
    <property type="match status" value="1"/>
</dbReference>
<comment type="caution">
    <text evidence="2">The sequence shown here is derived from an EMBL/GenBank/DDBJ whole genome shotgun (WGS) entry which is preliminary data.</text>
</comment>
<name>A0A951IYW6_9BACT</name>
<sequence>MKKTIVNPLFKDKVTFVQTAKESNGKITELLLELNPKGGNPVHLHKTFTETFTAVKGKLGLKQKGGKTIILNPGESYKVEKNEWHGFYNPEDQPIEFNIKIEPGHQGFEYALRIMYGLAEDGLTDKNGIPKDLGVAFILAGMNDSFIDSFFFRLISPLGFFLANKAIKKGVKDELIKKYCI</sequence>
<feature type="domain" description="Cupin type-2" evidence="1">
    <location>
        <begin position="31"/>
        <end position="97"/>
    </location>
</feature>